<evidence type="ECO:0000256" key="2">
    <source>
        <dbReference type="ARBA" id="ARBA00012438"/>
    </source>
</evidence>
<keyword evidence="5" id="KW-0732">Signal</keyword>
<dbReference type="Gene3D" id="3.30.565.10">
    <property type="entry name" value="Histidine kinase-like ATPase, C-terminal domain"/>
    <property type="match status" value="1"/>
</dbReference>
<dbReference type="InterPro" id="IPR013783">
    <property type="entry name" value="Ig-like_fold"/>
</dbReference>
<dbReference type="PANTHER" id="PTHR43547:SF2">
    <property type="entry name" value="HYBRID SIGNAL TRANSDUCTION HISTIDINE KINASE C"/>
    <property type="match status" value="1"/>
</dbReference>
<dbReference type="Pfam" id="PF07494">
    <property type="entry name" value="Reg_prop"/>
    <property type="match status" value="1"/>
</dbReference>
<dbReference type="InterPro" id="IPR003594">
    <property type="entry name" value="HATPase_dom"/>
</dbReference>
<dbReference type="Gene3D" id="2.60.40.10">
    <property type="entry name" value="Immunoglobulins"/>
    <property type="match status" value="1"/>
</dbReference>
<dbReference type="PRINTS" id="PR00344">
    <property type="entry name" value="BCTRLSENSOR"/>
</dbReference>
<feature type="signal peptide" evidence="5">
    <location>
        <begin position="1"/>
        <end position="22"/>
    </location>
</feature>
<accession>A0A562T4R2</accession>
<keyword evidence="7" id="KW-0418">Kinase</keyword>
<organism evidence="7 8">
    <name type="scientific">Chitinophaga japonensis</name>
    <name type="common">Flexibacter japonensis</name>
    <dbReference type="NCBI Taxonomy" id="104662"/>
    <lineage>
        <taxon>Bacteria</taxon>
        <taxon>Pseudomonadati</taxon>
        <taxon>Bacteroidota</taxon>
        <taxon>Chitinophagia</taxon>
        <taxon>Chitinophagales</taxon>
        <taxon>Chitinophagaceae</taxon>
        <taxon>Chitinophaga</taxon>
    </lineage>
</organism>
<feature type="domain" description="Histidine kinase" evidence="6">
    <location>
        <begin position="810"/>
        <end position="1027"/>
    </location>
</feature>
<dbReference type="SUPFAM" id="SSF50998">
    <property type="entry name" value="Quinoprotein alcohol dehydrogenase-like"/>
    <property type="match status" value="1"/>
</dbReference>
<proteinExistence type="predicted"/>
<evidence type="ECO:0000313" key="7">
    <source>
        <dbReference type="EMBL" id="TWI88268.1"/>
    </source>
</evidence>
<evidence type="ECO:0000256" key="1">
    <source>
        <dbReference type="ARBA" id="ARBA00000085"/>
    </source>
</evidence>
<dbReference type="InterPro" id="IPR005467">
    <property type="entry name" value="His_kinase_dom"/>
</dbReference>
<dbReference type="SMART" id="SM00387">
    <property type="entry name" value="HATPase_c"/>
    <property type="match status" value="1"/>
</dbReference>
<feature type="chain" id="PRO_5021729467" description="histidine kinase" evidence="5">
    <location>
        <begin position="23"/>
        <end position="1027"/>
    </location>
</feature>
<dbReference type="Gene3D" id="1.10.287.130">
    <property type="match status" value="1"/>
</dbReference>
<keyword evidence="4" id="KW-1133">Transmembrane helix</keyword>
<dbReference type="InterPro" id="IPR004358">
    <property type="entry name" value="Sig_transdc_His_kin-like_C"/>
</dbReference>
<dbReference type="EC" id="2.7.13.3" evidence="2"/>
<dbReference type="GO" id="GO:0000155">
    <property type="term" value="F:phosphorelay sensor kinase activity"/>
    <property type="evidence" value="ECO:0007669"/>
    <property type="project" value="InterPro"/>
</dbReference>
<comment type="caution">
    <text evidence="7">The sequence shown here is derived from an EMBL/GenBank/DDBJ whole genome shotgun (WGS) entry which is preliminary data.</text>
</comment>
<dbReference type="Pfam" id="PF02518">
    <property type="entry name" value="HATPase_c"/>
    <property type="match status" value="1"/>
</dbReference>
<keyword evidence="3" id="KW-0597">Phosphoprotein</keyword>
<dbReference type="InterPro" id="IPR003661">
    <property type="entry name" value="HisK_dim/P_dom"/>
</dbReference>
<comment type="catalytic activity">
    <reaction evidence="1">
        <text>ATP + protein L-histidine = ADP + protein N-phospho-L-histidine.</text>
        <dbReference type="EC" id="2.7.13.3"/>
    </reaction>
</comment>
<evidence type="ECO:0000313" key="8">
    <source>
        <dbReference type="Proteomes" id="UP000316778"/>
    </source>
</evidence>
<dbReference type="AlphaFoldDB" id="A0A562T4R2"/>
<reference evidence="7 8" key="1">
    <citation type="journal article" date="2013" name="Stand. Genomic Sci.">
        <title>Genomic Encyclopedia of Type Strains, Phase I: The one thousand microbial genomes (KMG-I) project.</title>
        <authorList>
            <person name="Kyrpides N.C."/>
            <person name="Woyke T."/>
            <person name="Eisen J.A."/>
            <person name="Garrity G."/>
            <person name="Lilburn T.G."/>
            <person name="Beck B.J."/>
            <person name="Whitman W.B."/>
            <person name="Hugenholtz P."/>
            <person name="Klenk H.P."/>
        </authorList>
    </citation>
    <scope>NUCLEOTIDE SEQUENCE [LARGE SCALE GENOMIC DNA]</scope>
    <source>
        <strain evidence="7 8">DSM 13484</strain>
    </source>
</reference>
<evidence type="ECO:0000256" key="5">
    <source>
        <dbReference type="SAM" id="SignalP"/>
    </source>
</evidence>
<gene>
    <name evidence="7" type="ORF">LX66_2353</name>
</gene>
<dbReference type="OrthoDB" id="8676692at2"/>
<feature type="transmembrane region" description="Helical" evidence="4">
    <location>
        <begin position="740"/>
        <end position="760"/>
    </location>
</feature>
<keyword evidence="4" id="KW-0472">Membrane</keyword>
<name>A0A562T4R2_CHIJA</name>
<dbReference type="RefSeq" id="WP_145713361.1">
    <property type="nucleotide sequence ID" value="NZ_BAAAFY010000001.1"/>
</dbReference>
<dbReference type="InterPro" id="IPR036890">
    <property type="entry name" value="HATPase_C_sf"/>
</dbReference>
<dbReference type="InterPro" id="IPR011047">
    <property type="entry name" value="Quinoprotein_ADH-like_sf"/>
</dbReference>
<dbReference type="SUPFAM" id="SSF55874">
    <property type="entry name" value="ATPase domain of HSP90 chaperone/DNA topoisomerase II/histidine kinase"/>
    <property type="match status" value="1"/>
</dbReference>
<keyword evidence="7" id="KW-0808">Transferase</keyword>
<sequence>MSVRLYLLVILLSFVHAAFAVADTPRYALQHFTDENGLPQNSVKSIAPDSAGFIWLATENGLVCYEGHGSFRSFGKNELGITTSRVSYFFPGAGDNGLFARMDFQEVIRISNGKAWLFEKKAFAADSYEYLAYRSATDTYPIIGLPNVFAHDIEQEVKRYMIPTTGSSCFLISRDSITFVRDHRKIYGLQYPVRSFWKFFTLDSRLYHLDEGGRFVVFNRDTVEPVTLSGDILQAPGYRSRKEQIKLYWNFAAGQLFIYLDSACYALQPLRHNWLSTRLVARNLDFESNRVVSVYYDAPHERLFVGSSTRGLFVFTRQRFHTQHSGLPQEDEVYYGQALRGADTVVTPQGAVFTAGGSAGLLPLIREKNTARDKYSMVIDRQGYIWHKHRKTLRKFNSTGTKLLWQWQAPRHINLVYTGAADRLWVGTRFDGLYCLSATDTDPVVSRVTSRPLNISWIQEETPGLVWIGSEEGLYRLHVASGRMDTIPGLTDKYIRSLDLSHPGEAWITTYDDGFMLYRNEVLTTFPLDRNKYLATAHCMVEDNKGYYWITTNRGLFQASRRDLLAYANKEQDYVYYQYYGKDKGFNTNEFNGGCQPCAVKLGDGRISLPSLDGLVFFDPAGVRPDLPGNGLYIGAAMLNGQPVACGDTLQLPHAFRQLQLHLDIPYFGDPRNLQVSYALVRKGQDTVWSPVGEDCTLSFPTLSAGTYSLLVRKINGFGKNNYTRQRLLLIVQPAYYEAWWFRLLVLLLLEAAVIIYSWLRTRRIKKRNQLLESRVADRTAELQSAMSSLSHSEKKLRLQTLTQERLIAAITHDIKTPLKYLVQLAGNMSWKDPQELEPEVTRRSAKAIYDASYRMYYLIENLIRYMRTHVRNGARADEAFDLHELLEEKLDIFNSIAEANDTRIVNNVLPDLQLVGNYQVLAVVLHNLLDNAVKHTRDGVIQLSAARNNGKVAVSVEDTGPGLPLPLLHWINSYHYITGQPEEALPPHSGMGLIIVLELLELVNGRLKAENKPGKGAVISIELKAV</sequence>
<keyword evidence="4" id="KW-0812">Transmembrane</keyword>
<evidence type="ECO:0000256" key="3">
    <source>
        <dbReference type="ARBA" id="ARBA00022553"/>
    </source>
</evidence>
<dbReference type="InterPro" id="IPR011110">
    <property type="entry name" value="Reg_prop"/>
</dbReference>
<evidence type="ECO:0000256" key="4">
    <source>
        <dbReference type="SAM" id="Phobius"/>
    </source>
</evidence>
<dbReference type="InterPro" id="IPR015943">
    <property type="entry name" value="WD40/YVTN_repeat-like_dom_sf"/>
</dbReference>
<protein>
    <recommendedName>
        <fullName evidence="2">histidine kinase</fullName>
        <ecNumber evidence="2">2.7.13.3</ecNumber>
    </recommendedName>
</protein>
<dbReference type="Gene3D" id="2.130.10.10">
    <property type="entry name" value="YVTN repeat-like/Quinoprotein amine dehydrogenase"/>
    <property type="match status" value="3"/>
</dbReference>
<dbReference type="InterPro" id="IPR036097">
    <property type="entry name" value="HisK_dim/P_sf"/>
</dbReference>
<dbReference type="PROSITE" id="PS50109">
    <property type="entry name" value="HIS_KIN"/>
    <property type="match status" value="1"/>
</dbReference>
<keyword evidence="8" id="KW-1185">Reference proteome</keyword>
<dbReference type="PANTHER" id="PTHR43547">
    <property type="entry name" value="TWO-COMPONENT HISTIDINE KINASE"/>
    <property type="match status" value="1"/>
</dbReference>
<dbReference type="SUPFAM" id="SSF47384">
    <property type="entry name" value="Homodimeric domain of signal transducing histidine kinase"/>
    <property type="match status" value="1"/>
</dbReference>
<dbReference type="CDD" id="cd00082">
    <property type="entry name" value="HisKA"/>
    <property type="match status" value="1"/>
</dbReference>
<dbReference type="EMBL" id="VLLG01000003">
    <property type="protein sequence ID" value="TWI88268.1"/>
    <property type="molecule type" value="Genomic_DNA"/>
</dbReference>
<evidence type="ECO:0000259" key="6">
    <source>
        <dbReference type="PROSITE" id="PS50109"/>
    </source>
</evidence>
<dbReference type="Proteomes" id="UP000316778">
    <property type="component" value="Unassembled WGS sequence"/>
</dbReference>